<accession>A0ABQ9HQX6</accession>
<dbReference type="Pfam" id="PF23586">
    <property type="entry name" value="Beta-prop_NWD2_C"/>
    <property type="match status" value="1"/>
</dbReference>
<sequence>MVLKYEAPIESEKVLLARIMATFNKVRDIAVVFERDISALVPMPHKPNLLALIDSDKGSVLDIRSKRIVRTIPKWGGRCTRDGKYGLYAPSRASGIGAGAEEPPCCYVAQPPSWMSMTFYLNHEDL</sequence>
<dbReference type="InterPro" id="IPR056534">
    <property type="entry name" value="Beta-prop_NWD2_C"/>
</dbReference>
<organism evidence="2 3">
    <name type="scientific">Dryococelus australis</name>
    <dbReference type="NCBI Taxonomy" id="614101"/>
    <lineage>
        <taxon>Eukaryota</taxon>
        <taxon>Metazoa</taxon>
        <taxon>Ecdysozoa</taxon>
        <taxon>Arthropoda</taxon>
        <taxon>Hexapoda</taxon>
        <taxon>Insecta</taxon>
        <taxon>Pterygota</taxon>
        <taxon>Neoptera</taxon>
        <taxon>Polyneoptera</taxon>
        <taxon>Phasmatodea</taxon>
        <taxon>Verophasmatodea</taxon>
        <taxon>Anareolatae</taxon>
        <taxon>Phasmatidae</taxon>
        <taxon>Eurycanthinae</taxon>
        <taxon>Dryococelus</taxon>
    </lineage>
</organism>
<feature type="domain" description="NWD2 C-terminal beta-propeller" evidence="1">
    <location>
        <begin position="35"/>
        <end position="92"/>
    </location>
</feature>
<keyword evidence="3" id="KW-1185">Reference proteome</keyword>
<evidence type="ECO:0000313" key="3">
    <source>
        <dbReference type="Proteomes" id="UP001159363"/>
    </source>
</evidence>
<protein>
    <recommendedName>
        <fullName evidence="1">NWD2 C-terminal beta-propeller domain-containing protein</fullName>
    </recommendedName>
</protein>
<dbReference type="Proteomes" id="UP001159363">
    <property type="component" value="Chromosome X"/>
</dbReference>
<reference evidence="2 3" key="1">
    <citation type="submission" date="2023-02" db="EMBL/GenBank/DDBJ databases">
        <title>LHISI_Scaffold_Assembly.</title>
        <authorList>
            <person name="Stuart O.P."/>
            <person name="Cleave R."/>
            <person name="Magrath M.J.L."/>
            <person name="Mikheyev A.S."/>
        </authorList>
    </citation>
    <scope>NUCLEOTIDE SEQUENCE [LARGE SCALE GENOMIC DNA]</scope>
    <source>
        <strain evidence="2">Daus_M_001</strain>
        <tissue evidence="2">Leg muscle</tissue>
    </source>
</reference>
<dbReference type="EMBL" id="JARBHB010000004">
    <property type="protein sequence ID" value="KAJ8886767.1"/>
    <property type="molecule type" value="Genomic_DNA"/>
</dbReference>
<proteinExistence type="predicted"/>
<gene>
    <name evidence="2" type="ORF">PR048_012979</name>
</gene>
<evidence type="ECO:0000259" key="1">
    <source>
        <dbReference type="Pfam" id="PF23586"/>
    </source>
</evidence>
<comment type="caution">
    <text evidence="2">The sequence shown here is derived from an EMBL/GenBank/DDBJ whole genome shotgun (WGS) entry which is preliminary data.</text>
</comment>
<evidence type="ECO:0000313" key="2">
    <source>
        <dbReference type="EMBL" id="KAJ8886767.1"/>
    </source>
</evidence>
<name>A0ABQ9HQX6_9NEOP</name>